<dbReference type="GO" id="GO:0016747">
    <property type="term" value="F:acyltransferase activity, transferring groups other than amino-acyl groups"/>
    <property type="evidence" value="ECO:0007669"/>
    <property type="project" value="InterPro"/>
</dbReference>
<accession>A0A090MMG7</accession>
<dbReference type="PANTHER" id="PTHR36927">
    <property type="entry name" value="BLR4337 PROTEIN"/>
    <property type="match status" value="1"/>
</dbReference>
<gene>
    <name evidence="3" type="ORF">BN961_00874</name>
</gene>
<feature type="transmembrane region" description="Helical" evidence="1">
    <location>
        <begin position="314"/>
        <end position="332"/>
    </location>
</feature>
<evidence type="ECO:0000313" key="4">
    <source>
        <dbReference type="Proteomes" id="UP000035762"/>
    </source>
</evidence>
<evidence type="ECO:0000259" key="2">
    <source>
        <dbReference type="Pfam" id="PF01757"/>
    </source>
</evidence>
<feature type="transmembrane region" description="Helical" evidence="1">
    <location>
        <begin position="246"/>
        <end position="263"/>
    </location>
</feature>
<feature type="transmembrane region" description="Helical" evidence="1">
    <location>
        <begin position="206"/>
        <end position="225"/>
    </location>
</feature>
<dbReference type="STRING" id="1035.BN961_00874"/>
<proteinExistence type="predicted"/>
<name>A0A090MMG7_AFIFE</name>
<dbReference type="RefSeq" id="WP_048755755.1">
    <property type="nucleotide sequence ID" value="NZ_CCAZ020000001.1"/>
</dbReference>
<feature type="transmembrane region" description="Helical" evidence="1">
    <location>
        <begin position="344"/>
        <end position="366"/>
    </location>
</feature>
<dbReference type="OrthoDB" id="7283199at2"/>
<keyword evidence="1" id="KW-1133">Transmembrane helix</keyword>
<organism evidence="3 4">
    <name type="scientific">Afipia felis</name>
    <name type="common">Cat scratch disease bacillus</name>
    <dbReference type="NCBI Taxonomy" id="1035"/>
    <lineage>
        <taxon>Bacteria</taxon>
        <taxon>Pseudomonadati</taxon>
        <taxon>Pseudomonadota</taxon>
        <taxon>Alphaproteobacteria</taxon>
        <taxon>Hyphomicrobiales</taxon>
        <taxon>Nitrobacteraceae</taxon>
        <taxon>Afipia</taxon>
    </lineage>
</organism>
<dbReference type="Pfam" id="PF01757">
    <property type="entry name" value="Acyl_transf_3"/>
    <property type="match status" value="1"/>
</dbReference>
<keyword evidence="1" id="KW-0472">Membrane</keyword>
<sequence length="376" mass="41801">MSGRNIALDRARTALTVLVVIHHAIIPYTYYGHADAQTWLGFDGIVLANDSFFMAAFFFLSGLFVWPSLRRKSTSQFLADRALRLALPFAVAALLLMPLAYYALELRRPDHLGFAAFWWKTVTVGPWPSGPVWFVWVLLMFDVLAATIYRVAPDSPAPINRLSLSGYARPVVFFIAFAAVTTLAYVPMRLCFGPSKWFEFGPLSVQASRVLLYAACFMFGAGIGYGHSERGLLGEGNALSRQWGRWALAALAAYSAIVALVYYRRGILPDPNMLPEWWEIAYAFAFPLFSAAMTFAVLAWFMGSEKSRAPLLDAMQPSAYGIFLIHYVPVLWMQHWLLGKDLSAFSKAGLSLVFGLGVSWLATLVLRSLPGAKRVL</sequence>
<dbReference type="AlphaFoldDB" id="A0A090MMG7"/>
<dbReference type="EMBL" id="CCAZ020000001">
    <property type="protein sequence ID" value="CEG07482.1"/>
    <property type="molecule type" value="Genomic_DNA"/>
</dbReference>
<evidence type="ECO:0000313" key="3">
    <source>
        <dbReference type="EMBL" id="CEG07482.1"/>
    </source>
</evidence>
<dbReference type="InterPro" id="IPR050623">
    <property type="entry name" value="Glucan_succinyl_AcylTrfase"/>
</dbReference>
<feature type="transmembrane region" description="Helical" evidence="1">
    <location>
        <begin position="133"/>
        <end position="152"/>
    </location>
</feature>
<evidence type="ECO:0000256" key="1">
    <source>
        <dbReference type="SAM" id="Phobius"/>
    </source>
</evidence>
<feature type="transmembrane region" description="Helical" evidence="1">
    <location>
        <begin position="12"/>
        <end position="31"/>
    </location>
</feature>
<dbReference type="Proteomes" id="UP000035762">
    <property type="component" value="Unassembled WGS sequence"/>
</dbReference>
<keyword evidence="4" id="KW-1185">Reference proteome</keyword>
<dbReference type="PANTHER" id="PTHR36927:SF4">
    <property type="entry name" value="BLR5718 PROTEIN"/>
    <property type="match status" value="1"/>
</dbReference>
<reference evidence="3 4" key="1">
    <citation type="journal article" date="2014" name="Genome Announc.">
        <title>Genome Sequence of Afipia felis Strain 76713, Isolated in Hospital Water Using an Amoeba Co-Culture Procedure.</title>
        <authorList>
            <person name="Benamar S."/>
            <person name="La Scola B."/>
            <person name="Croce O."/>
        </authorList>
    </citation>
    <scope>NUCLEOTIDE SEQUENCE [LARGE SCALE GENOMIC DNA]</scope>
    <source>
        <strain evidence="3 4">76713</strain>
    </source>
</reference>
<dbReference type="InterPro" id="IPR002656">
    <property type="entry name" value="Acyl_transf_3_dom"/>
</dbReference>
<feature type="transmembrane region" description="Helical" evidence="1">
    <location>
        <begin position="81"/>
        <end position="104"/>
    </location>
</feature>
<feature type="transmembrane region" description="Helical" evidence="1">
    <location>
        <begin position="283"/>
        <end position="302"/>
    </location>
</feature>
<keyword evidence="1" id="KW-0812">Transmembrane</keyword>
<protein>
    <submittedName>
        <fullName evidence="3">Glucans biosynthesis protein</fullName>
    </submittedName>
</protein>
<feature type="transmembrane region" description="Helical" evidence="1">
    <location>
        <begin position="164"/>
        <end position="186"/>
    </location>
</feature>
<comment type="caution">
    <text evidence="3">The sequence shown here is derived from an EMBL/GenBank/DDBJ whole genome shotgun (WGS) entry which is preliminary data.</text>
</comment>
<feature type="transmembrane region" description="Helical" evidence="1">
    <location>
        <begin position="51"/>
        <end position="69"/>
    </location>
</feature>
<feature type="domain" description="Acyltransferase 3" evidence="2">
    <location>
        <begin position="6"/>
        <end position="363"/>
    </location>
</feature>